<organism evidence="1 2">
    <name type="scientific">Aequorivita iocasae</name>
    <dbReference type="NCBI Taxonomy" id="2803865"/>
    <lineage>
        <taxon>Bacteria</taxon>
        <taxon>Pseudomonadati</taxon>
        <taxon>Bacteroidota</taxon>
        <taxon>Flavobacteriia</taxon>
        <taxon>Flavobacteriales</taxon>
        <taxon>Flavobacteriaceae</taxon>
        <taxon>Aequorivita</taxon>
    </lineage>
</organism>
<evidence type="ECO:0000313" key="2">
    <source>
        <dbReference type="Proteomes" id="UP000629420"/>
    </source>
</evidence>
<dbReference type="RefSeq" id="WP_202335707.1">
    <property type="nucleotide sequence ID" value="NZ_CP068439.1"/>
</dbReference>
<name>A0ABX7DPY9_9FLAO</name>
<gene>
    <name evidence="1" type="ORF">JK629_11200</name>
</gene>
<sequence length="94" mass="10549">MVLSGQKINKDFKSGIGCVFGREHFGDYRIERVFRGVHANLQYCGHPSCILEHSILLFGVAEKRPNSDGAKELAFLCFGGSFDFPPLYHTFIPL</sequence>
<evidence type="ECO:0000313" key="1">
    <source>
        <dbReference type="EMBL" id="QQX75895.1"/>
    </source>
</evidence>
<dbReference type="EMBL" id="CP068439">
    <property type="protein sequence ID" value="QQX75895.1"/>
    <property type="molecule type" value="Genomic_DNA"/>
</dbReference>
<protein>
    <submittedName>
        <fullName evidence="1">Uncharacterized protein</fullName>
    </submittedName>
</protein>
<proteinExistence type="predicted"/>
<accession>A0ABX7DPY9</accession>
<dbReference type="Proteomes" id="UP000629420">
    <property type="component" value="Chromosome"/>
</dbReference>
<keyword evidence="2" id="KW-1185">Reference proteome</keyword>
<reference evidence="1 2" key="1">
    <citation type="submission" date="2021-01" db="EMBL/GenBank/DDBJ databases">
        <title>Aequorivita sp. strain KX20305, a bacterium isolated from the sediment collected at a cold seep field in South China Sea.</title>
        <authorList>
            <person name="Zhang H."/>
            <person name="Li C."/>
        </authorList>
    </citation>
    <scope>NUCLEOTIDE SEQUENCE [LARGE SCALE GENOMIC DNA]</scope>
    <source>
        <strain evidence="1 2">KX20305</strain>
    </source>
</reference>